<dbReference type="NCBIfam" id="TIGR00171">
    <property type="entry name" value="leuD"/>
    <property type="match status" value="1"/>
</dbReference>
<gene>
    <name evidence="10 12" type="primary">leuD</name>
    <name evidence="12" type="ORF">PQR57_27680</name>
</gene>
<sequence>MQPFLRVEAVALPIASSNVNTDQIIPARFLRKQRAEGFGQYLFHDLRFDDHDNERADFALNQAAYRDAQIMVAGPNFGCGSSREMAVWAIADYGIRAVIAASFGDIFFNNCVRNGVLCVVLPPEQVAGLLAMLEDAPGTTLSIDLERQLVGTRDADYRFEVDPFNRKCLLLGIDGVDYTLQFADRIAAFEARTSAPP</sequence>
<dbReference type="RefSeq" id="WP_408179617.1">
    <property type="nucleotide sequence ID" value="NZ_JAQQEZ010000023.1"/>
</dbReference>
<dbReference type="InterPro" id="IPR000573">
    <property type="entry name" value="AconitaseA/IPMdHydase_ssu_swvl"/>
</dbReference>
<evidence type="ECO:0000256" key="7">
    <source>
        <dbReference type="ARBA" id="ARBA00022605"/>
    </source>
</evidence>
<dbReference type="Pfam" id="PF00694">
    <property type="entry name" value="Aconitase_C"/>
    <property type="match status" value="1"/>
</dbReference>
<comment type="catalytic activity">
    <reaction evidence="1 10">
        <text>(2R,3S)-3-isopropylmalate = (2S)-2-isopropylmalate</text>
        <dbReference type="Rhea" id="RHEA:32287"/>
        <dbReference type="ChEBI" id="CHEBI:1178"/>
        <dbReference type="ChEBI" id="CHEBI:35121"/>
        <dbReference type="EC" id="4.2.1.33"/>
    </reaction>
</comment>
<dbReference type="InterPro" id="IPR033940">
    <property type="entry name" value="IPMI_Swivel"/>
</dbReference>
<evidence type="ECO:0000256" key="3">
    <source>
        <dbReference type="ARBA" id="ARBA00004729"/>
    </source>
</evidence>
<keyword evidence="9 10" id="KW-0100">Branched-chain amino acid biosynthesis</keyword>
<dbReference type="EC" id="4.2.1.33" evidence="10"/>
<protein>
    <recommendedName>
        <fullName evidence="10">3-isopropylmalate dehydratase small subunit</fullName>
        <ecNumber evidence="10">4.2.1.33</ecNumber>
    </recommendedName>
    <alternativeName>
        <fullName evidence="10">Alpha-IPM isomerase</fullName>
        <shortName evidence="10">IPMI</shortName>
    </alternativeName>
    <alternativeName>
        <fullName evidence="10">Isopropylmalate isomerase</fullName>
    </alternativeName>
</protein>
<comment type="subunit">
    <text evidence="5 10">Heterodimer of LeuC and LeuD.</text>
</comment>
<keyword evidence="6 10" id="KW-0432">Leucine biosynthesis</keyword>
<evidence type="ECO:0000256" key="2">
    <source>
        <dbReference type="ARBA" id="ARBA00002695"/>
    </source>
</evidence>
<feature type="domain" description="Aconitase A/isopropylmalate dehydratase small subunit swivel" evidence="11">
    <location>
        <begin position="1"/>
        <end position="122"/>
    </location>
</feature>
<dbReference type="InterPro" id="IPR004431">
    <property type="entry name" value="3-IsopropMal_deHydase_ssu"/>
</dbReference>
<dbReference type="InterPro" id="IPR050075">
    <property type="entry name" value="LeuD"/>
</dbReference>
<keyword evidence="7 10" id="KW-0028">Amino-acid biosynthesis</keyword>
<evidence type="ECO:0000313" key="13">
    <source>
        <dbReference type="Proteomes" id="UP001629230"/>
    </source>
</evidence>
<dbReference type="PANTHER" id="PTHR43345">
    <property type="entry name" value="3-ISOPROPYLMALATE DEHYDRATASE SMALL SUBUNIT 2-RELATED-RELATED"/>
    <property type="match status" value="1"/>
</dbReference>
<evidence type="ECO:0000256" key="1">
    <source>
        <dbReference type="ARBA" id="ARBA00000491"/>
    </source>
</evidence>
<keyword evidence="13" id="KW-1185">Reference proteome</keyword>
<comment type="function">
    <text evidence="2 10">Catalyzes the isomerization between 2-isopropylmalate and 3-isopropylmalate, via the formation of 2-isopropylmaleate.</text>
</comment>
<evidence type="ECO:0000256" key="4">
    <source>
        <dbReference type="ARBA" id="ARBA00009845"/>
    </source>
</evidence>
<evidence type="ECO:0000256" key="9">
    <source>
        <dbReference type="ARBA" id="ARBA00023304"/>
    </source>
</evidence>
<evidence type="ECO:0000256" key="6">
    <source>
        <dbReference type="ARBA" id="ARBA00022430"/>
    </source>
</evidence>
<dbReference type="CDD" id="cd01577">
    <property type="entry name" value="IPMI_Swivel"/>
    <property type="match status" value="1"/>
</dbReference>
<organism evidence="12 13">
    <name type="scientific">Paraburkholderia dipogonis</name>
    <dbReference type="NCBI Taxonomy" id="1211383"/>
    <lineage>
        <taxon>Bacteria</taxon>
        <taxon>Pseudomonadati</taxon>
        <taxon>Pseudomonadota</taxon>
        <taxon>Betaproteobacteria</taxon>
        <taxon>Burkholderiales</taxon>
        <taxon>Burkholderiaceae</taxon>
        <taxon>Paraburkholderia</taxon>
    </lineage>
</organism>
<dbReference type="SUPFAM" id="SSF52016">
    <property type="entry name" value="LeuD/IlvD-like"/>
    <property type="match status" value="1"/>
</dbReference>
<dbReference type="Gene3D" id="3.20.19.10">
    <property type="entry name" value="Aconitase, domain 4"/>
    <property type="match status" value="1"/>
</dbReference>
<evidence type="ECO:0000256" key="10">
    <source>
        <dbReference type="HAMAP-Rule" id="MF_01031"/>
    </source>
</evidence>
<evidence type="ECO:0000256" key="8">
    <source>
        <dbReference type="ARBA" id="ARBA00023239"/>
    </source>
</evidence>
<dbReference type="InterPro" id="IPR015928">
    <property type="entry name" value="Aconitase/3IPM_dehydase_swvl"/>
</dbReference>
<name>A0ABW9AXR5_9BURK</name>
<keyword evidence="8 10" id="KW-0456">Lyase</keyword>
<dbReference type="HAMAP" id="MF_01031">
    <property type="entry name" value="LeuD_type1"/>
    <property type="match status" value="1"/>
</dbReference>
<evidence type="ECO:0000313" key="12">
    <source>
        <dbReference type="EMBL" id="MFM0004793.1"/>
    </source>
</evidence>
<dbReference type="NCBIfam" id="NF002458">
    <property type="entry name" value="PRK01641.1"/>
    <property type="match status" value="1"/>
</dbReference>
<dbReference type="EMBL" id="JAQQEZ010000023">
    <property type="protein sequence ID" value="MFM0004793.1"/>
    <property type="molecule type" value="Genomic_DNA"/>
</dbReference>
<comment type="pathway">
    <text evidence="3 10">Amino-acid biosynthesis; L-leucine biosynthesis; L-leucine from 3-methyl-2-oxobutanoate: step 2/4.</text>
</comment>
<evidence type="ECO:0000259" key="11">
    <source>
        <dbReference type="Pfam" id="PF00694"/>
    </source>
</evidence>
<evidence type="ECO:0000256" key="5">
    <source>
        <dbReference type="ARBA" id="ARBA00011271"/>
    </source>
</evidence>
<comment type="caution">
    <text evidence="12">The sequence shown here is derived from an EMBL/GenBank/DDBJ whole genome shotgun (WGS) entry which is preliminary data.</text>
</comment>
<dbReference type="Proteomes" id="UP001629230">
    <property type="component" value="Unassembled WGS sequence"/>
</dbReference>
<proteinExistence type="inferred from homology"/>
<dbReference type="GO" id="GO:0003861">
    <property type="term" value="F:3-isopropylmalate dehydratase activity"/>
    <property type="evidence" value="ECO:0007669"/>
    <property type="project" value="UniProtKB-EC"/>
</dbReference>
<comment type="similarity">
    <text evidence="4 10">Belongs to the LeuD family. LeuD type 1 subfamily.</text>
</comment>
<accession>A0ABW9AXR5</accession>
<reference evidence="12 13" key="1">
    <citation type="journal article" date="2024" name="Chem. Sci.">
        <title>Discovery of megapolipeptins by genome mining of a Burkholderiales bacteria collection.</title>
        <authorList>
            <person name="Paulo B.S."/>
            <person name="Recchia M.J.J."/>
            <person name="Lee S."/>
            <person name="Fergusson C.H."/>
            <person name="Romanowski S.B."/>
            <person name="Hernandez A."/>
            <person name="Krull N."/>
            <person name="Liu D.Y."/>
            <person name="Cavanagh H."/>
            <person name="Bos A."/>
            <person name="Gray C.A."/>
            <person name="Murphy B.T."/>
            <person name="Linington R.G."/>
            <person name="Eustaquio A.S."/>
        </authorList>
    </citation>
    <scope>NUCLEOTIDE SEQUENCE [LARGE SCALE GENOMIC DNA]</scope>
    <source>
        <strain evidence="12 13">RL17-350-BIC-A</strain>
    </source>
</reference>
<dbReference type="PANTHER" id="PTHR43345:SF5">
    <property type="entry name" value="3-ISOPROPYLMALATE DEHYDRATASE SMALL SUBUNIT"/>
    <property type="match status" value="1"/>
</dbReference>